<dbReference type="EMBL" id="CP126211">
    <property type="protein sequence ID" value="WIA12929.1"/>
    <property type="molecule type" value="Genomic_DNA"/>
</dbReference>
<feature type="compositionally biased region" description="Low complexity" evidence="1">
    <location>
        <begin position="238"/>
        <end position="248"/>
    </location>
</feature>
<evidence type="ECO:0000313" key="2">
    <source>
        <dbReference type="EMBL" id="WIA12929.1"/>
    </source>
</evidence>
<accession>A0ABY8TUW9</accession>
<keyword evidence="3" id="KW-1185">Reference proteome</keyword>
<feature type="compositionally biased region" description="Low complexity" evidence="1">
    <location>
        <begin position="209"/>
        <end position="219"/>
    </location>
</feature>
<dbReference type="Proteomes" id="UP001244341">
    <property type="component" value="Chromosome 4b"/>
</dbReference>
<protein>
    <recommendedName>
        <fullName evidence="4">SCP domain-containing protein</fullName>
    </recommendedName>
</protein>
<sequence length="261" mass="27572">MVWYDRHRACDDGSKHEGRLELITWKGEDEGGEELGFGACNLEECEELREVFETKYGGDEARFFGYWPHGFRWTCCAMTGDMSCGCDHHGTGSKPCCCDFCAMGKPVPDSIFRKNQQACRGLELSRGPDPRSFNPAKAQISEMMRGLFGMDLGEDSDGDSNTAASPFGGLTDLLTMAARMAGRNSPSEAAAFAAAQEAALAHGGGGGSSSSSSNSGSAGMPARSVAKPQAGVQKEEQSSSSTGVAVSSNPCWLHGDNGVIV</sequence>
<gene>
    <name evidence="2" type="ORF">OEZ85_006545</name>
</gene>
<evidence type="ECO:0000313" key="3">
    <source>
        <dbReference type="Proteomes" id="UP001244341"/>
    </source>
</evidence>
<name>A0ABY8TUW9_TETOB</name>
<reference evidence="2 3" key="1">
    <citation type="submission" date="2023-05" db="EMBL/GenBank/DDBJ databases">
        <title>A 100% complete, gapless, phased diploid assembly of the Scenedesmus obliquus UTEX 3031 genome.</title>
        <authorList>
            <person name="Biondi T.C."/>
            <person name="Hanschen E.R."/>
            <person name="Kwon T."/>
            <person name="Eng W."/>
            <person name="Kruse C.P.S."/>
            <person name="Koehler S.I."/>
            <person name="Kunde Y."/>
            <person name="Gleasner C.D."/>
            <person name="You Mak K.T."/>
            <person name="Polle J."/>
            <person name="Hovde B.T."/>
            <person name="Starkenburg S.R."/>
        </authorList>
    </citation>
    <scope>NUCLEOTIDE SEQUENCE [LARGE SCALE GENOMIC DNA]</scope>
    <source>
        <strain evidence="2 3">DOE0152z</strain>
    </source>
</reference>
<proteinExistence type="predicted"/>
<evidence type="ECO:0000256" key="1">
    <source>
        <dbReference type="SAM" id="MobiDB-lite"/>
    </source>
</evidence>
<organism evidence="2 3">
    <name type="scientific">Tetradesmus obliquus</name>
    <name type="common">Green alga</name>
    <name type="synonym">Acutodesmus obliquus</name>
    <dbReference type="NCBI Taxonomy" id="3088"/>
    <lineage>
        <taxon>Eukaryota</taxon>
        <taxon>Viridiplantae</taxon>
        <taxon>Chlorophyta</taxon>
        <taxon>core chlorophytes</taxon>
        <taxon>Chlorophyceae</taxon>
        <taxon>CS clade</taxon>
        <taxon>Sphaeropleales</taxon>
        <taxon>Scenedesmaceae</taxon>
        <taxon>Tetradesmus</taxon>
    </lineage>
</organism>
<feature type="region of interest" description="Disordered" evidence="1">
    <location>
        <begin position="201"/>
        <end position="248"/>
    </location>
</feature>
<evidence type="ECO:0008006" key="4">
    <source>
        <dbReference type="Google" id="ProtNLM"/>
    </source>
</evidence>